<keyword evidence="2" id="KW-1133">Transmembrane helix</keyword>
<name>A0A3B1E2P4_9ZZZZ</name>
<evidence type="ECO:0000313" key="3">
    <source>
        <dbReference type="EMBL" id="VAX36227.1"/>
    </source>
</evidence>
<keyword evidence="2" id="KW-0472">Membrane</keyword>
<organism evidence="3">
    <name type="scientific">hydrothermal vent metagenome</name>
    <dbReference type="NCBI Taxonomy" id="652676"/>
    <lineage>
        <taxon>unclassified sequences</taxon>
        <taxon>metagenomes</taxon>
        <taxon>ecological metagenomes</taxon>
    </lineage>
</organism>
<feature type="transmembrane region" description="Helical" evidence="2">
    <location>
        <begin position="7"/>
        <end position="29"/>
    </location>
</feature>
<dbReference type="EMBL" id="UOGK01000045">
    <property type="protein sequence ID" value="VAX36227.1"/>
    <property type="molecule type" value="Genomic_DNA"/>
</dbReference>
<evidence type="ECO:0000256" key="1">
    <source>
        <dbReference type="SAM" id="MobiDB-lite"/>
    </source>
</evidence>
<evidence type="ECO:0000256" key="2">
    <source>
        <dbReference type="SAM" id="Phobius"/>
    </source>
</evidence>
<feature type="region of interest" description="Disordered" evidence="1">
    <location>
        <begin position="35"/>
        <end position="56"/>
    </location>
</feature>
<proteinExistence type="predicted"/>
<sequence length="56" mass="5754">MERDKLIKIIVAAVIGLAAIVILAINFLGGGPPKPAETPVLAPEDRPPVRGSVPDG</sequence>
<keyword evidence="2" id="KW-0812">Transmembrane</keyword>
<dbReference type="AlphaFoldDB" id="A0A3B1E2P4"/>
<reference evidence="3" key="1">
    <citation type="submission" date="2018-06" db="EMBL/GenBank/DDBJ databases">
        <authorList>
            <person name="Zhirakovskaya E."/>
        </authorList>
    </citation>
    <scope>NUCLEOTIDE SEQUENCE</scope>
</reference>
<accession>A0A3B1E2P4</accession>
<gene>
    <name evidence="3" type="ORF">MNBD_PLANCTO03-771</name>
</gene>
<protein>
    <submittedName>
        <fullName evidence="3">Uncharacterized protein</fullName>
    </submittedName>
</protein>